<dbReference type="AlphaFoldDB" id="A0AAD4C2V3"/>
<keyword evidence="2" id="KW-1185">Reference proteome</keyword>
<reference evidence="1" key="2">
    <citation type="journal article" date="2020" name="Nat. Commun.">
        <title>Large-scale genome sequencing of mycorrhizal fungi provides insights into the early evolution of symbiotic traits.</title>
        <authorList>
            <person name="Miyauchi S."/>
            <person name="Kiss E."/>
            <person name="Kuo A."/>
            <person name="Drula E."/>
            <person name="Kohler A."/>
            <person name="Sanchez-Garcia M."/>
            <person name="Morin E."/>
            <person name="Andreopoulos B."/>
            <person name="Barry K.W."/>
            <person name="Bonito G."/>
            <person name="Buee M."/>
            <person name="Carver A."/>
            <person name="Chen C."/>
            <person name="Cichocki N."/>
            <person name="Clum A."/>
            <person name="Culley D."/>
            <person name="Crous P.W."/>
            <person name="Fauchery L."/>
            <person name="Girlanda M."/>
            <person name="Hayes R.D."/>
            <person name="Keri Z."/>
            <person name="LaButti K."/>
            <person name="Lipzen A."/>
            <person name="Lombard V."/>
            <person name="Magnuson J."/>
            <person name="Maillard F."/>
            <person name="Murat C."/>
            <person name="Nolan M."/>
            <person name="Ohm R.A."/>
            <person name="Pangilinan J."/>
            <person name="Pereira M.F."/>
            <person name="Perotto S."/>
            <person name="Peter M."/>
            <person name="Pfister S."/>
            <person name="Riley R."/>
            <person name="Sitrit Y."/>
            <person name="Stielow J.B."/>
            <person name="Szollosi G."/>
            <person name="Zifcakova L."/>
            <person name="Stursova M."/>
            <person name="Spatafora J.W."/>
            <person name="Tedersoo L."/>
            <person name="Vaario L.M."/>
            <person name="Yamada A."/>
            <person name="Yan M."/>
            <person name="Wang P."/>
            <person name="Xu J."/>
            <person name="Bruns T."/>
            <person name="Baldrian P."/>
            <person name="Vilgalys R."/>
            <person name="Dunand C."/>
            <person name="Henrissat B."/>
            <person name="Grigoriev I.V."/>
            <person name="Hibbett D."/>
            <person name="Nagy L.G."/>
            <person name="Martin F.M."/>
        </authorList>
    </citation>
    <scope>NUCLEOTIDE SEQUENCE</scope>
    <source>
        <strain evidence="1">BED1</strain>
    </source>
</reference>
<dbReference type="EMBL" id="WHUW01000004">
    <property type="protein sequence ID" value="KAF8447420.1"/>
    <property type="molecule type" value="Genomic_DNA"/>
</dbReference>
<sequence length="57" mass="6353">MNEVYTGGLGSYSIVCLATSVFSRCIQNYGGQKSSWRKISACWSWNFSNSMVDISTM</sequence>
<evidence type="ECO:0000313" key="1">
    <source>
        <dbReference type="EMBL" id="KAF8447420.1"/>
    </source>
</evidence>
<protein>
    <submittedName>
        <fullName evidence="1">Uncharacterized protein</fullName>
    </submittedName>
</protein>
<proteinExistence type="predicted"/>
<feature type="non-terminal residue" evidence="1">
    <location>
        <position position="57"/>
    </location>
</feature>
<gene>
    <name evidence="1" type="ORF">L210DRAFT_3526275</name>
</gene>
<evidence type="ECO:0000313" key="2">
    <source>
        <dbReference type="Proteomes" id="UP001194468"/>
    </source>
</evidence>
<accession>A0AAD4C2V3</accession>
<comment type="caution">
    <text evidence="1">The sequence shown here is derived from an EMBL/GenBank/DDBJ whole genome shotgun (WGS) entry which is preliminary data.</text>
</comment>
<name>A0AAD4C2V3_BOLED</name>
<reference evidence="1" key="1">
    <citation type="submission" date="2019-10" db="EMBL/GenBank/DDBJ databases">
        <authorList>
            <consortium name="DOE Joint Genome Institute"/>
            <person name="Kuo A."/>
            <person name="Miyauchi S."/>
            <person name="Kiss E."/>
            <person name="Drula E."/>
            <person name="Kohler A."/>
            <person name="Sanchez-Garcia M."/>
            <person name="Andreopoulos B."/>
            <person name="Barry K.W."/>
            <person name="Bonito G."/>
            <person name="Buee M."/>
            <person name="Carver A."/>
            <person name="Chen C."/>
            <person name="Cichocki N."/>
            <person name="Clum A."/>
            <person name="Culley D."/>
            <person name="Crous P.W."/>
            <person name="Fauchery L."/>
            <person name="Girlanda M."/>
            <person name="Hayes R."/>
            <person name="Keri Z."/>
            <person name="LaButti K."/>
            <person name="Lipzen A."/>
            <person name="Lombard V."/>
            <person name="Magnuson J."/>
            <person name="Maillard F."/>
            <person name="Morin E."/>
            <person name="Murat C."/>
            <person name="Nolan M."/>
            <person name="Ohm R."/>
            <person name="Pangilinan J."/>
            <person name="Pereira M."/>
            <person name="Perotto S."/>
            <person name="Peter M."/>
            <person name="Riley R."/>
            <person name="Sitrit Y."/>
            <person name="Stielow B."/>
            <person name="Szollosi G."/>
            <person name="Zifcakova L."/>
            <person name="Stursova M."/>
            <person name="Spatafora J.W."/>
            <person name="Tedersoo L."/>
            <person name="Vaario L.-M."/>
            <person name="Yamada A."/>
            <person name="Yan M."/>
            <person name="Wang P."/>
            <person name="Xu J."/>
            <person name="Bruns T."/>
            <person name="Baldrian P."/>
            <person name="Vilgalys R."/>
            <person name="Henrissat B."/>
            <person name="Grigoriev I.V."/>
            <person name="Hibbett D."/>
            <person name="Nagy L.G."/>
            <person name="Martin F.M."/>
        </authorList>
    </citation>
    <scope>NUCLEOTIDE SEQUENCE</scope>
    <source>
        <strain evidence="1">BED1</strain>
    </source>
</reference>
<organism evidence="1 2">
    <name type="scientific">Boletus edulis BED1</name>
    <dbReference type="NCBI Taxonomy" id="1328754"/>
    <lineage>
        <taxon>Eukaryota</taxon>
        <taxon>Fungi</taxon>
        <taxon>Dikarya</taxon>
        <taxon>Basidiomycota</taxon>
        <taxon>Agaricomycotina</taxon>
        <taxon>Agaricomycetes</taxon>
        <taxon>Agaricomycetidae</taxon>
        <taxon>Boletales</taxon>
        <taxon>Boletineae</taxon>
        <taxon>Boletaceae</taxon>
        <taxon>Boletoideae</taxon>
        <taxon>Boletus</taxon>
    </lineage>
</organism>
<dbReference type="Proteomes" id="UP001194468">
    <property type="component" value="Unassembled WGS sequence"/>
</dbReference>